<dbReference type="GO" id="GO:0034727">
    <property type="term" value="P:piecemeal microautophagy of the nucleus"/>
    <property type="evidence" value="ECO:0007669"/>
    <property type="project" value="TreeGrafter"/>
</dbReference>
<evidence type="ECO:0000256" key="15">
    <source>
        <dbReference type="ARBA" id="ARBA00024479"/>
    </source>
</evidence>
<evidence type="ECO:0000256" key="2">
    <source>
        <dbReference type="ARBA" id="ARBA00004477"/>
    </source>
</evidence>
<comment type="subcellular location">
    <subcellularLocation>
        <location evidence="1">Cytoplasmic vesicle membrane</location>
        <topology evidence="1">Multi-pass membrane protein</topology>
    </subcellularLocation>
    <subcellularLocation>
        <location evidence="2">Endoplasmic reticulum membrane</location>
        <topology evidence="2">Multi-pass membrane protein</topology>
    </subcellularLocation>
    <subcellularLocation>
        <location evidence="4">Golgi apparatus membrane</location>
        <topology evidence="4">Multi-pass membrane protein</topology>
    </subcellularLocation>
    <subcellularLocation>
        <location evidence="3 19">Preautophagosomal structure membrane</location>
        <topology evidence="3 19">Multi-pass membrane protein</topology>
    </subcellularLocation>
</comment>
<evidence type="ECO:0000313" key="22">
    <source>
        <dbReference type="Proteomes" id="UP000225277"/>
    </source>
</evidence>
<comment type="caution">
    <text evidence="19">Lacks conserved residue(s) required for the propagation of feature annotation.</text>
</comment>
<evidence type="ECO:0000256" key="7">
    <source>
        <dbReference type="ARBA" id="ARBA00022448"/>
    </source>
</evidence>
<dbReference type="EMBL" id="FJUY01000001">
    <property type="protein sequence ID" value="CZT14102.1"/>
    <property type="molecule type" value="Genomic_DNA"/>
</dbReference>
<evidence type="ECO:0000256" key="8">
    <source>
        <dbReference type="ARBA" id="ARBA00022692"/>
    </source>
</evidence>
<evidence type="ECO:0000256" key="5">
    <source>
        <dbReference type="ARBA" id="ARBA00006185"/>
    </source>
</evidence>
<dbReference type="GO" id="GO:0005789">
    <property type="term" value="C:endoplasmic reticulum membrane"/>
    <property type="evidence" value="ECO:0007669"/>
    <property type="project" value="UniProtKB-SubCell"/>
</dbReference>
<dbReference type="RefSeq" id="XP_023621000.1">
    <property type="nucleotide sequence ID" value="XM_023765232.1"/>
</dbReference>
<dbReference type="OrthoDB" id="2020634at2759"/>
<keyword evidence="9 19" id="KW-1133">Transmembrane helix</keyword>
<keyword evidence="14" id="KW-0968">Cytoplasmic vesicle</keyword>
<keyword evidence="12 19" id="KW-0445">Lipid transport</keyword>
<dbReference type="AlphaFoldDB" id="A0A2D3UL87"/>
<dbReference type="GO" id="GO:0030659">
    <property type="term" value="C:cytoplasmic vesicle membrane"/>
    <property type="evidence" value="ECO:0007669"/>
    <property type="project" value="UniProtKB-SubCell"/>
</dbReference>
<keyword evidence="11" id="KW-0333">Golgi apparatus</keyword>
<comment type="catalytic activity">
    <reaction evidence="16">
        <text>a 1,2-diacyl-sn-glycero-3-phosphoethanolamine(in) = a 1,2-diacyl-sn-glycero-3-phosphoethanolamine(out)</text>
        <dbReference type="Rhea" id="RHEA:38895"/>
        <dbReference type="ChEBI" id="CHEBI:64612"/>
    </reaction>
</comment>
<comment type="catalytic activity">
    <reaction evidence="17">
        <text>a 1,2-diacyl-sn-glycero-3-phospho-(1D-myo-inositol-3-phosphate)(in) = a 1,2-diacyl-sn-glycero-3-phospho-(1D-myo-inositol-3-phosphate)(out)</text>
        <dbReference type="Rhea" id="RHEA:67920"/>
        <dbReference type="ChEBI" id="CHEBI:58088"/>
    </reaction>
</comment>
<dbReference type="GO" id="GO:0034497">
    <property type="term" value="P:protein localization to phagophore assembly site"/>
    <property type="evidence" value="ECO:0007669"/>
    <property type="project" value="TreeGrafter"/>
</dbReference>
<dbReference type="Proteomes" id="UP000225277">
    <property type="component" value="Unassembled WGS sequence"/>
</dbReference>
<evidence type="ECO:0000313" key="21">
    <source>
        <dbReference type="EMBL" id="CZT14102.1"/>
    </source>
</evidence>
<feature type="transmembrane region" description="Helical" evidence="19">
    <location>
        <begin position="562"/>
        <end position="580"/>
    </location>
</feature>
<dbReference type="GO" id="GO:0000139">
    <property type="term" value="C:Golgi membrane"/>
    <property type="evidence" value="ECO:0007669"/>
    <property type="project" value="UniProtKB-SubCell"/>
</dbReference>
<dbReference type="PANTHER" id="PTHR13038:SF10">
    <property type="entry name" value="AUTOPHAGY-RELATED PROTEIN 9"/>
    <property type="match status" value="1"/>
</dbReference>
<evidence type="ECO:0000256" key="13">
    <source>
        <dbReference type="ARBA" id="ARBA00023136"/>
    </source>
</evidence>
<dbReference type="GO" id="GO:0034045">
    <property type="term" value="C:phagophore assembly site membrane"/>
    <property type="evidence" value="ECO:0007669"/>
    <property type="project" value="UniProtKB-SubCell"/>
</dbReference>
<keyword evidence="8 19" id="KW-0812">Transmembrane</keyword>
<dbReference type="Pfam" id="PF04109">
    <property type="entry name" value="ATG9"/>
    <property type="match status" value="1"/>
</dbReference>
<evidence type="ECO:0000256" key="18">
    <source>
        <dbReference type="ARBA" id="ARBA00024631"/>
    </source>
</evidence>
<feature type="region of interest" description="Disordered" evidence="20">
    <location>
        <begin position="731"/>
        <end position="871"/>
    </location>
</feature>
<evidence type="ECO:0000256" key="6">
    <source>
        <dbReference type="ARBA" id="ARBA00018074"/>
    </source>
</evidence>
<dbReference type="GO" id="GO:0006869">
    <property type="term" value="P:lipid transport"/>
    <property type="evidence" value="ECO:0007669"/>
    <property type="project" value="UniProtKB-KW"/>
</dbReference>
<keyword evidence="10 19" id="KW-0072">Autophagy</keyword>
<comment type="catalytic activity">
    <reaction evidence="15">
        <text>a 1,2-diacyl-sn-glycero-3-phospho-L-serine(in) = a 1,2-diacyl-sn-glycero-3-phospho-L-serine(out)</text>
        <dbReference type="Rhea" id="RHEA:38663"/>
        <dbReference type="ChEBI" id="CHEBI:57262"/>
    </reaction>
</comment>
<accession>A0A2D3UL87</accession>
<evidence type="ECO:0000256" key="14">
    <source>
        <dbReference type="ARBA" id="ARBA00023329"/>
    </source>
</evidence>
<evidence type="ECO:0000256" key="12">
    <source>
        <dbReference type="ARBA" id="ARBA00023055"/>
    </source>
</evidence>
<evidence type="ECO:0000256" key="10">
    <source>
        <dbReference type="ARBA" id="ARBA00023006"/>
    </source>
</evidence>
<evidence type="ECO:0000256" key="3">
    <source>
        <dbReference type="ARBA" id="ARBA00004511"/>
    </source>
</evidence>
<comment type="function">
    <text evidence="19">Phospholipid scramblase involved in autophagy. Cycles between the preautophagosomal structure/phagophore assembly site (PAS) and the cytoplasmic vesicle pool and supplies membrane for the growing autophagosome. Lipid scramblase activity plays a key role in preautophagosomal structure/phagophore assembly by distributing the phospholipids that arrive through ATG2 from the cytoplasmic to the luminal leaflet of the bilayer, thereby driving autophagosomal membrane expansion.</text>
</comment>
<evidence type="ECO:0000256" key="4">
    <source>
        <dbReference type="ARBA" id="ARBA00004653"/>
    </source>
</evidence>
<evidence type="ECO:0000256" key="16">
    <source>
        <dbReference type="ARBA" id="ARBA00024615"/>
    </source>
</evidence>
<feature type="compositionally biased region" description="Basic and acidic residues" evidence="20">
    <location>
        <begin position="751"/>
        <end position="776"/>
    </location>
</feature>
<name>A0A2D3UL87_9PEZI</name>
<comment type="catalytic activity">
    <reaction evidence="18">
        <text>a 1,2-diacyl-sn-glycero-3-phosphocholine(in) = a 1,2-diacyl-sn-glycero-3-phosphocholine(out)</text>
        <dbReference type="Rhea" id="RHEA:38571"/>
        <dbReference type="ChEBI" id="CHEBI:57643"/>
    </reaction>
</comment>
<feature type="compositionally biased region" description="Polar residues" evidence="20">
    <location>
        <begin position="70"/>
        <end position="82"/>
    </location>
</feature>
<dbReference type="InterPro" id="IPR007241">
    <property type="entry name" value="Autophagy-rel_prot_9"/>
</dbReference>
<feature type="transmembrane region" description="Helical" evidence="19">
    <location>
        <begin position="441"/>
        <end position="463"/>
    </location>
</feature>
<protein>
    <recommendedName>
        <fullName evidence="6 19">Autophagy-related protein 9</fullName>
    </recommendedName>
</protein>
<feature type="transmembrane region" description="Helical" evidence="19">
    <location>
        <begin position="528"/>
        <end position="550"/>
    </location>
</feature>
<dbReference type="GO" id="GO:0061709">
    <property type="term" value="P:reticulophagy"/>
    <property type="evidence" value="ECO:0007669"/>
    <property type="project" value="TreeGrafter"/>
</dbReference>
<evidence type="ECO:0000256" key="9">
    <source>
        <dbReference type="ARBA" id="ARBA00022989"/>
    </source>
</evidence>
<keyword evidence="7 19" id="KW-0813">Transport</keyword>
<evidence type="ECO:0000256" key="20">
    <source>
        <dbReference type="SAM" id="MobiDB-lite"/>
    </source>
</evidence>
<comment type="similarity">
    <text evidence="5 19">Belongs to the ATG9 family.</text>
</comment>
<dbReference type="GO" id="GO:0005776">
    <property type="term" value="C:autophagosome"/>
    <property type="evidence" value="ECO:0007669"/>
    <property type="project" value="TreeGrafter"/>
</dbReference>
<feature type="compositionally biased region" description="Gly residues" evidence="20">
    <location>
        <begin position="124"/>
        <end position="133"/>
    </location>
</feature>
<evidence type="ECO:0000256" key="1">
    <source>
        <dbReference type="ARBA" id="ARBA00004439"/>
    </source>
</evidence>
<dbReference type="GO" id="GO:0000422">
    <property type="term" value="P:autophagy of mitochondrion"/>
    <property type="evidence" value="ECO:0007669"/>
    <property type="project" value="TreeGrafter"/>
</dbReference>
<feature type="transmembrane region" description="Helical" evidence="19">
    <location>
        <begin position="628"/>
        <end position="646"/>
    </location>
</feature>
<sequence>MDDLLSSRVLSRFLPVAEGDVSVYEGLRHNPSRIPPDVEAQRAGRNPARYHQPFHDEDEDDDPDAFLYNVNESSPSTASPVMTQPRGQQSKGKRGRRADEDDDVPESLLMELKKGGKSRTGISRGTGGVGGGMMESKLAKAEAQWRTTQEQQGLHPSHAPRNPRAHSRSSFPASTAPPMGNRPNPQADAMWLYTNASNLDGFLLEIYQYFVGHGVWSILLSRILTLLTELFVFTFSMFLTTCIDYSKIPHSKSTSEVLIGKCIAKASWFKHAAIFFFVIYWLSRLLQSLQDTRRLLRMRDFYQHVLGISDDDLQTVSWRRVVDGMVKVQNAHVATAKISPNAKKYMKYKEPQQKLTAESIANRLMRQDNYFVVLYNKDILDFTLPLPFVGTRQFYSKSLEWCIGLCLSNFIFDEQGSIRPFCLDVKNRAALVGAMRTRFRIAALASVVLSPFNIIRFCLLYFLRYYTEFTRNPSKASARSFTPFAEWKMRQLNELQHLFDRRLKQAYPFANDYLKQFPKDKTDQICRFVAFISGSFAAVLTLATLLDSELFLGFEVTPGRTVVFWLTVMGVIFGIAHGSLPDENETHDPIIHLRDVLYFTHYMPSHWKDRLHSNEVKAEFSAMYQMKVLIFVEEMLSLVVAPFILWRNSEARQCERLIDFFREQTVHVEGIGHQCNFAVFGFKKDVNVSDPREVLEGEDGLRDDYYGLKDEKMEASIQNFAQYYSHYRERKGEGGHRRGASGGGGWQAPREWSDMRKSGTPAIREEGAGRRSERRGPSSSTMLSPRQTAAHHSRHPPPTSRRKVAAPFSPPTQPSRGGAPLGGITESRIMADDSDLKDFADAPGNIGGMLDSSDDDDSEAEDGEKRDGVGNAGVLGMLSQFAKAQTTLDGKGVAGAVGV</sequence>
<evidence type="ECO:0000256" key="11">
    <source>
        <dbReference type="ARBA" id="ARBA00023034"/>
    </source>
</evidence>
<dbReference type="PANTHER" id="PTHR13038">
    <property type="entry name" value="APG9 AUTOPHAGY 9"/>
    <property type="match status" value="1"/>
</dbReference>
<keyword evidence="22" id="KW-1185">Reference proteome</keyword>
<feature type="compositionally biased region" description="Acidic residues" evidence="20">
    <location>
        <begin position="852"/>
        <end position="862"/>
    </location>
</feature>
<evidence type="ECO:0000256" key="19">
    <source>
        <dbReference type="RuleBase" id="RU364027"/>
    </source>
</evidence>
<gene>
    <name evidence="21" type="ORF">RCC_00077</name>
</gene>
<dbReference type="GeneID" id="35595483"/>
<keyword evidence="13 19" id="KW-0472">Membrane</keyword>
<feature type="compositionally biased region" description="Basic residues" evidence="20">
    <location>
        <begin position="789"/>
        <end position="804"/>
    </location>
</feature>
<organism evidence="21 22">
    <name type="scientific">Ramularia collo-cygni</name>
    <dbReference type="NCBI Taxonomy" id="112498"/>
    <lineage>
        <taxon>Eukaryota</taxon>
        <taxon>Fungi</taxon>
        <taxon>Dikarya</taxon>
        <taxon>Ascomycota</taxon>
        <taxon>Pezizomycotina</taxon>
        <taxon>Dothideomycetes</taxon>
        <taxon>Dothideomycetidae</taxon>
        <taxon>Mycosphaerellales</taxon>
        <taxon>Mycosphaerellaceae</taxon>
        <taxon>Ramularia</taxon>
    </lineage>
</organism>
<reference evidence="21 22" key="1">
    <citation type="submission" date="2016-03" db="EMBL/GenBank/DDBJ databases">
        <authorList>
            <person name="Ploux O."/>
        </authorList>
    </citation>
    <scope>NUCLEOTIDE SEQUENCE [LARGE SCALE GENOMIC DNA]</scope>
    <source>
        <strain evidence="21 22">URUG2</strain>
    </source>
</reference>
<feature type="region of interest" description="Disordered" evidence="20">
    <location>
        <begin position="27"/>
        <end position="182"/>
    </location>
</feature>
<feature type="compositionally biased region" description="Polar residues" evidence="20">
    <location>
        <begin position="145"/>
        <end position="154"/>
    </location>
</feature>
<evidence type="ECO:0000256" key="17">
    <source>
        <dbReference type="ARBA" id="ARBA00024621"/>
    </source>
</evidence>
<proteinExistence type="inferred from homology"/>
<feature type="compositionally biased region" description="Basic and acidic residues" evidence="20">
    <location>
        <begin position="829"/>
        <end position="840"/>
    </location>
</feature>
<dbReference type="STRING" id="112498.A0A2D3UL87"/>